<feature type="transmembrane region" description="Helical" evidence="1">
    <location>
        <begin position="268"/>
        <end position="287"/>
    </location>
</feature>
<gene>
    <name evidence="3" type="ORF">CAL24_18620</name>
</gene>
<feature type="transmembrane region" description="Helical" evidence="1">
    <location>
        <begin position="157"/>
        <end position="175"/>
    </location>
</feature>
<organism evidence="3 4">
    <name type="scientific">Bordetella genomosp. 2</name>
    <dbReference type="NCBI Taxonomy" id="1983456"/>
    <lineage>
        <taxon>Bacteria</taxon>
        <taxon>Pseudomonadati</taxon>
        <taxon>Pseudomonadota</taxon>
        <taxon>Betaproteobacteria</taxon>
        <taxon>Burkholderiales</taxon>
        <taxon>Alcaligenaceae</taxon>
        <taxon>Bordetella</taxon>
    </lineage>
</organism>
<dbReference type="RefSeq" id="WP_051439217.1">
    <property type="nucleotide sequence ID" value="NZ_NEVT01000007.1"/>
</dbReference>
<feature type="domain" description="EamA" evidence="2">
    <location>
        <begin position="16"/>
        <end position="147"/>
    </location>
</feature>
<dbReference type="InterPro" id="IPR037185">
    <property type="entry name" value="EmrE-like"/>
</dbReference>
<comment type="caution">
    <text evidence="3">The sequence shown here is derived from an EMBL/GenBank/DDBJ whole genome shotgun (WGS) entry which is preliminary data.</text>
</comment>
<feature type="transmembrane region" description="Helical" evidence="1">
    <location>
        <begin position="106"/>
        <end position="124"/>
    </location>
</feature>
<dbReference type="GO" id="GO:0016020">
    <property type="term" value="C:membrane"/>
    <property type="evidence" value="ECO:0007669"/>
    <property type="project" value="InterPro"/>
</dbReference>
<feature type="transmembrane region" description="Helical" evidence="1">
    <location>
        <begin position="244"/>
        <end position="262"/>
    </location>
</feature>
<evidence type="ECO:0000259" key="2">
    <source>
        <dbReference type="Pfam" id="PF00892"/>
    </source>
</evidence>
<dbReference type="SUPFAM" id="SSF103481">
    <property type="entry name" value="Multidrug resistance efflux transporter EmrE"/>
    <property type="match status" value="2"/>
</dbReference>
<dbReference type="PANTHER" id="PTHR22911:SF103">
    <property type="entry name" value="BLR2811 PROTEIN"/>
    <property type="match status" value="1"/>
</dbReference>
<keyword evidence="1" id="KW-1133">Transmembrane helix</keyword>
<evidence type="ECO:0000256" key="1">
    <source>
        <dbReference type="SAM" id="Phobius"/>
    </source>
</evidence>
<accession>A0A261VJC8</accession>
<feature type="domain" description="EamA" evidence="2">
    <location>
        <begin position="157"/>
        <end position="281"/>
    </location>
</feature>
<proteinExistence type="predicted"/>
<dbReference type="Proteomes" id="UP000215633">
    <property type="component" value="Unassembled WGS sequence"/>
</dbReference>
<dbReference type="EMBL" id="NEVT01000007">
    <property type="protein sequence ID" value="OZI73851.1"/>
    <property type="molecule type" value="Genomic_DNA"/>
</dbReference>
<dbReference type="AlphaFoldDB" id="A0A261VJC8"/>
<keyword evidence="4" id="KW-1185">Reference proteome</keyword>
<evidence type="ECO:0000313" key="3">
    <source>
        <dbReference type="EMBL" id="OZI73851.1"/>
    </source>
</evidence>
<dbReference type="InterPro" id="IPR000620">
    <property type="entry name" value="EamA_dom"/>
</dbReference>
<protein>
    <submittedName>
        <fullName evidence="3">EamA family transporter</fullName>
    </submittedName>
</protein>
<feature type="transmembrane region" description="Helical" evidence="1">
    <location>
        <begin position="214"/>
        <end position="232"/>
    </location>
</feature>
<feature type="transmembrane region" description="Helical" evidence="1">
    <location>
        <begin position="131"/>
        <end position="151"/>
    </location>
</feature>
<evidence type="ECO:0000313" key="4">
    <source>
        <dbReference type="Proteomes" id="UP000215633"/>
    </source>
</evidence>
<keyword evidence="1" id="KW-0472">Membrane</keyword>
<sequence>MTAPGSTSSRSTPLAGIACVSGGILLLTLSDALAKWVGQFYSPVQLLFLRAAIALPFVLALVAALGGRRALRTRHLGLHLLRGAINVVAATCFYLGLQALPLAETTAIGFAAPLFVTALSVLVLKERVDGARWLAVAAGFVGVLVIVQPGAASFQPAALYPLATAVLYALMMLTARAIGQAESVFTTMFYIVVGQLVCSAVAVPMFWTPPRFEHWPHFAGIALFSTVGLTLITQGFRIGPASVVAPFDYAGLLWASLLGWLVWRDAPGLNDCLGALFIVGSGLYIAWREARSSAARRAGRLSRPPASAR</sequence>
<feature type="transmembrane region" description="Helical" evidence="1">
    <location>
        <begin position="187"/>
        <end position="208"/>
    </location>
</feature>
<feature type="transmembrane region" description="Helical" evidence="1">
    <location>
        <begin position="79"/>
        <end position="100"/>
    </location>
</feature>
<reference evidence="4" key="1">
    <citation type="submission" date="2017-05" db="EMBL/GenBank/DDBJ databases">
        <title>Complete and WGS of Bordetella genogroups.</title>
        <authorList>
            <person name="Spilker T."/>
            <person name="Lipuma J."/>
        </authorList>
    </citation>
    <scope>NUCLEOTIDE SEQUENCE [LARGE SCALE GENOMIC DNA]</scope>
    <source>
        <strain evidence="4">AU8256</strain>
    </source>
</reference>
<feature type="transmembrane region" description="Helical" evidence="1">
    <location>
        <begin position="44"/>
        <end position="67"/>
    </location>
</feature>
<keyword evidence="1" id="KW-0812">Transmembrane</keyword>
<dbReference type="Pfam" id="PF00892">
    <property type="entry name" value="EamA"/>
    <property type="match status" value="2"/>
</dbReference>
<dbReference type="PANTHER" id="PTHR22911">
    <property type="entry name" value="ACYL-MALONYL CONDENSING ENZYME-RELATED"/>
    <property type="match status" value="1"/>
</dbReference>
<name>A0A261VJC8_9BORD</name>